<protein>
    <submittedName>
        <fullName evidence="1">Peptidase S8/S53 domain-containing protein</fullName>
    </submittedName>
</protein>
<dbReference type="EMBL" id="JAQQWL010000005">
    <property type="protein sequence ID" value="KAK8073466.1"/>
    <property type="molecule type" value="Genomic_DNA"/>
</dbReference>
<organism evidence="1 2">
    <name type="scientific">Apiospora phragmitis</name>
    <dbReference type="NCBI Taxonomy" id="2905665"/>
    <lineage>
        <taxon>Eukaryota</taxon>
        <taxon>Fungi</taxon>
        <taxon>Dikarya</taxon>
        <taxon>Ascomycota</taxon>
        <taxon>Pezizomycotina</taxon>
        <taxon>Sordariomycetes</taxon>
        <taxon>Xylariomycetidae</taxon>
        <taxon>Amphisphaeriales</taxon>
        <taxon>Apiosporaceae</taxon>
        <taxon>Apiospora</taxon>
    </lineage>
</organism>
<evidence type="ECO:0000313" key="2">
    <source>
        <dbReference type="Proteomes" id="UP001480595"/>
    </source>
</evidence>
<comment type="caution">
    <text evidence="1">The sequence shown here is derived from an EMBL/GenBank/DDBJ whole genome shotgun (WGS) entry which is preliminary data.</text>
</comment>
<sequence>MGVASSLYENKHVFQKSYPVCFGGANWKDIDEDSMYNFNSKAESFNYFKVSSMLDWGVHELRWDVFDSDWDESKWTYPPTAANGLVGPVARWAGAYSNLPSLDLTDPAVIKANTLDTPVRSLSCNGFASCNDYLYRWTGHLTNGTGA</sequence>
<keyword evidence="2" id="KW-1185">Reference proteome</keyword>
<name>A0ABR1VQE1_9PEZI</name>
<dbReference type="Proteomes" id="UP001480595">
    <property type="component" value="Unassembled WGS sequence"/>
</dbReference>
<dbReference type="GeneID" id="92088837"/>
<evidence type="ECO:0000313" key="1">
    <source>
        <dbReference type="EMBL" id="KAK8073466.1"/>
    </source>
</evidence>
<reference evidence="1 2" key="1">
    <citation type="submission" date="2023-01" db="EMBL/GenBank/DDBJ databases">
        <title>Analysis of 21 Apiospora genomes using comparative genomics revels a genus with tremendous synthesis potential of carbohydrate active enzymes and secondary metabolites.</title>
        <authorList>
            <person name="Sorensen T."/>
        </authorList>
    </citation>
    <scope>NUCLEOTIDE SEQUENCE [LARGE SCALE GENOMIC DNA]</scope>
    <source>
        <strain evidence="1 2">CBS 135458</strain>
    </source>
</reference>
<accession>A0ABR1VQE1</accession>
<gene>
    <name evidence="1" type="ORF">PG994_004365</name>
</gene>
<proteinExistence type="predicted"/>
<dbReference type="RefSeq" id="XP_066717941.1">
    <property type="nucleotide sequence ID" value="XM_066855774.1"/>
</dbReference>